<evidence type="ECO:0000313" key="1">
    <source>
        <dbReference type="EMBL" id="KAJ1203398.1"/>
    </source>
</evidence>
<comment type="caution">
    <text evidence="1">The sequence shown here is derived from an EMBL/GenBank/DDBJ whole genome shotgun (WGS) entry which is preliminary data.</text>
</comment>
<sequence length="106" mass="11412">MTQAPSRHQACIGGTTVPAQRHFPQVGEEFCGAPPARKAGSDRKAPEGVCRGACRNRKGTCDASTTVSVLMIDDLFSDLQYCEPQQSEPFASQEQEQTGTIVVVEL</sequence>
<accession>A0AAV7VQ00</accession>
<dbReference type="EMBL" id="JANPWB010000003">
    <property type="protein sequence ID" value="KAJ1203398.1"/>
    <property type="molecule type" value="Genomic_DNA"/>
</dbReference>
<name>A0AAV7VQ00_PLEWA</name>
<organism evidence="1 2">
    <name type="scientific">Pleurodeles waltl</name>
    <name type="common">Iberian ribbed newt</name>
    <dbReference type="NCBI Taxonomy" id="8319"/>
    <lineage>
        <taxon>Eukaryota</taxon>
        <taxon>Metazoa</taxon>
        <taxon>Chordata</taxon>
        <taxon>Craniata</taxon>
        <taxon>Vertebrata</taxon>
        <taxon>Euteleostomi</taxon>
        <taxon>Amphibia</taxon>
        <taxon>Batrachia</taxon>
        <taxon>Caudata</taxon>
        <taxon>Salamandroidea</taxon>
        <taxon>Salamandridae</taxon>
        <taxon>Pleurodelinae</taxon>
        <taxon>Pleurodeles</taxon>
    </lineage>
</organism>
<reference evidence="1" key="1">
    <citation type="journal article" date="2022" name="bioRxiv">
        <title>Sequencing and chromosome-scale assembly of the giantPleurodeles waltlgenome.</title>
        <authorList>
            <person name="Brown T."/>
            <person name="Elewa A."/>
            <person name="Iarovenko S."/>
            <person name="Subramanian E."/>
            <person name="Araus A.J."/>
            <person name="Petzold A."/>
            <person name="Susuki M."/>
            <person name="Suzuki K.-i.T."/>
            <person name="Hayashi T."/>
            <person name="Toyoda A."/>
            <person name="Oliveira C."/>
            <person name="Osipova E."/>
            <person name="Leigh N.D."/>
            <person name="Simon A."/>
            <person name="Yun M.H."/>
        </authorList>
    </citation>
    <scope>NUCLEOTIDE SEQUENCE</scope>
    <source>
        <strain evidence="1">20211129_DDA</strain>
        <tissue evidence="1">Liver</tissue>
    </source>
</reference>
<proteinExistence type="predicted"/>
<gene>
    <name evidence="1" type="ORF">NDU88_007185</name>
</gene>
<dbReference type="Proteomes" id="UP001066276">
    <property type="component" value="Chromosome 2_1"/>
</dbReference>
<dbReference type="AlphaFoldDB" id="A0AAV7VQ00"/>
<keyword evidence="2" id="KW-1185">Reference proteome</keyword>
<protein>
    <submittedName>
        <fullName evidence="1">Uncharacterized protein</fullName>
    </submittedName>
</protein>
<evidence type="ECO:0000313" key="2">
    <source>
        <dbReference type="Proteomes" id="UP001066276"/>
    </source>
</evidence>